<feature type="compositionally biased region" description="Polar residues" evidence="2">
    <location>
        <begin position="273"/>
        <end position="293"/>
    </location>
</feature>
<dbReference type="EMBL" id="LK052943">
    <property type="protein sequence ID" value="CDR43648.1"/>
    <property type="molecule type" value="Genomic_DNA"/>
</dbReference>
<accession>A0A061B6Z8</accession>
<dbReference type="OrthoDB" id="2529279at2759"/>
<evidence type="ECO:0000256" key="1">
    <source>
        <dbReference type="SAM" id="Coils"/>
    </source>
</evidence>
<feature type="compositionally biased region" description="Acidic residues" evidence="2">
    <location>
        <begin position="106"/>
        <end position="124"/>
    </location>
</feature>
<sequence>MARDGSRELFDSRSPPPSGSHSATDAASSAAPPDARPGWAIPPAADPADQFKYAPNVRGAARSGTGGAGGTGASDLHGSAFGVGGLANGQHGQGGGDARGARPAADEEEEEEDESQAQLEEDQRDEIILATSPALANKSQRLKNVVQESARKDIDRMRLGIGHGSPPLALSPRPRAHKQAASHNAGPPPSSNVGALFDAPTPSSAQTASVNPHASAQHAFAASSKPRAFAPVHNESSRPSKRSSIESSDKQSKRVKTSDAGMAKGQDGAAPKATSTSAGRKTSSASANGTTGRSSSSKSASMGIAPTAQQKKKSDGSGPAPMSDIVKELLTWQQEKEARDADLRQLRSQLDDKAKEVEALNVAKLKLKSELAQRVKTALERAAESNDAFRSTIEGMKSALEKIKVDVGESISAERLRQELDDIKQSTSAKLLPGDTLEAFIDEATRAQMDLLKQLEEENDQRQAVITQLRGELGEAKGNLAEAQSRLKDQQQAIEQLENRNSTLSSELDDQQSRFRTEKMRLNDDLDKALLAARERELEHEASVAGVKAGYEQKLADGRAAAEMLDSKVRELEEAVQAAEARLREKVDNAKKASDDTMAAHLRQIDELQTLVTEKEQEAQKLAKSVKSLQIKHDNATRELDSMAAELSKVKVEQGVAVEQHATRLKAIETEHEAERASLSRQLRDIDTQSRELLAAKERIWKDDVATREQQLQTLKAKVQELEGSAEALELERDKLRRDNEQTQARLNSIENSRMSASPSASTAEVKKLQETIAERDKAVAAVNEARSRLALELNTTKQKLEAAELQLARQATEHTQQADIIARLEHDLLVAEQDISKQTAAAEEFKAQADKLREKEAQRAQEDQDREAIFEKEKKQAVANAIDSVMNMRNKELMDTQNELKRLQNKHSALERRLQKAQNDLAKAKDRTVLNQHIASSSDSPHSGTSLQAGRNAAVDSDTGAVTVSAMKGSKQSPLGAKGSGKSVKIVVPDQRETTKHSLTTTTTTKRLVRATATTMRRSLSTTVEEEDEDEEEQSLEETLVADDDSQEEDAEPFFHNDGDEDEEDPIEPSNTPAPPKKKTPSRVPKTTYGASSRKKK</sequence>
<evidence type="ECO:0000256" key="2">
    <source>
        <dbReference type="SAM" id="MobiDB-lite"/>
    </source>
</evidence>
<feature type="region of interest" description="Disordered" evidence="2">
    <location>
        <begin position="934"/>
        <end position="955"/>
    </location>
</feature>
<feature type="coiled-coil region" evidence="1">
    <location>
        <begin position="441"/>
        <end position="514"/>
    </location>
</feature>
<feature type="compositionally biased region" description="Acidic residues" evidence="2">
    <location>
        <begin position="1025"/>
        <end position="1053"/>
    </location>
</feature>
<feature type="compositionally biased region" description="Low complexity" evidence="2">
    <location>
        <begin position="213"/>
        <end position="224"/>
    </location>
</feature>
<gene>
    <name evidence="3" type="ORF">RHTO0S_08e03950g</name>
</gene>
<reference evidence="3" key="1">
    <citation type="journal article" date="2014" name="Genome Announc.">
        <title>Draft genome sequence of Rhodosporidium toruloides CECT1137, an oleaginous yeast of biotechnological interest.</title>
        <authorList>
            <person name="Morin N."/>
            <person name="Calcas X."/>
            <person name="Devillers H."/>
            <person name="Durrens P."/>
            <person name="Sherman D.J."/>
            <person name="Nicaud J.-M."/>
            <person name="Neuveglise C."/>
        </authorList>
    </citation>
    <scope>NUCLEOTIDE SEQUENCE</scope>
    <source>
        <strain evidence="3">CECT1137</strain>
    </source>
</reference>
<protein>
    <submittedName>
        <fullName evidence="3">RHTO0S08e03950g1_1</fullName>
    </submittedName>
</protein>
<name>A0A061B6Z8_RHOTO</name>
<feature type="compositionally biased region" description="Polar residues" evidence="2">
    <location>
        <begin position="201"/>
        <end position="212"/>
    </location>
</feature>
<evidence type="ECO:0000313" key="3">
    <source>
        <dbReference type="EMBL" id="CDR43648.1"/>
    </source>
</evidence>
<feature type="coiled-coil region" evidence="1">
    <location>
        <begin position="555"/>
        <end position="653"/>
    </location>
</feature>
<proteinExistence type="predicted"/>
<feature type="compositionally biased region" description="Basic and acidic residues" evidence="2">
    <location>
        <begin position="1"/>
        <end position="11"/>
    </location>
</feature>
<feature type="region of interest" description="Disordered" evidence="2">
    <location>
        <begin position="1"/>
        <end position="331"/>
    </location>
</feature>
<feature type="compositionally biased region" description="Low complexity" evidence="2">
    <location>
        <begin position="19"/>
        <end position="31"/>
    </location>
</feature>
<feature type="coiled-coil region" evidence="1">
    <location>
        <begin position="343"/>
        <end position="370"/>
    </location>
</feature>
<feature type="coiled-coil region" evidence="1">
    <location>
        <begin position="887"/>
        <end position="928"/>
    </location>
</feature>
<dbReference type="AlphaFoldDB" id="A0A061B6Z8"/>
<organism evidence="3">
    <name type="scientific">Rhodotorula toruloides</name>
    <name type="common">Yeast</name>
    <name type="synonym">Rhodosporidium toruloides</name>
    <dbReference type="NCBI Taxonomy" id="5286"/>
    <lineage>
        <taxon>Eukaryota</taxon>
        <taxon>Fungi</taxon>
        <taxon>Dikarya</taxon>
        <taxon>Basidiomycota</taxon>
        <taxon>Pucciniomycotina</taxon>
        <taxon>Microbotryomycetes</taxon>
        <taxon>Sporidiobolales</taxon>
        <taxon>Sporidiobolaceae</taxon>
        <taxon>Rhodotorula</taxon>
    </lineage>
</organism>
<feature type="compositionally biased region" description="Basic and acidic residues" evidence="2">
    <location>
        <begin position="235"/>
        <end position="252"/>
    </location>
</feature>
<feature type="region of interest" description="Disordered" evidence="2">
    <location>
        <begin position="967"/>
        <end position="1098"/>
    </location>
</feature>
<feature type="coiled-coil region" evidence="1">
    <location>
        <begin position="705"/>
        <end position="863"/>
    </location>
</feature>
<feature type="compositionally biased region" description="Basic and acidic residues" evidence="2">
    <location>
        <begin position="149"/>
        <end position="158"/>
    </location>
</feature>
<keyword evidence="1" id="KW-0175">Coiled coil</keyword>
<feature type="compositionally biased region" description="Gly residues" evidence="2">
    <location>
        <begin position="81"/>
        <end position="98"/>
    </location>
</feature>
<feature type="compositionally biased region" description="Low complexity" evidence="2">
    <location>
        <begin position="998"/>
        <end position="1024"/>
    </location>
</feature>
<feature type="compositionally biased region" description="Polar residues" evidence="2">
    <location>
        <begin position="934"/>
        <end position="950"/>
    </location>
</feature>